<dbReference type="CDD" id="cd08500">
    <property type="entry name" value="PBP2_NikA_DppA_OppA_like_4"/>
    <property type="match status" value="1"/>
</dbReference>
<dbReference type="GO" id="GO:1904680">
    <property type="term" value="F:peptide transmembrane transporter activity"/>
    <property type="evidence" value="ECO:0007669"/>
    <property type="project" value="TreeGrafter"/>
</dbReference>
<protein>
    <submittedName>
        <fullName evidence="5">ABC transporter substrate-binding protein</fullName>
    </submittedName>
</protein>
<dbReference type="Gene3D" id="3.40.190.10">
    <property type="entry name" value="Periplasmic binding protein-like II"/>
    <property type="match status" value="1"/>
</dbReference>
<evidence type="ECO:0000313" key="6">
    <source>
        <dbReference type="Proteomes" id="UP000886865"/>
    </source>
</evidence>
<dbReference type="InterPro" id="IPR039424">
    <property type="entry name" value="SBP_5"/>
</dbReference>
<reference evidence="5" key="1">
    <citation type="submission" date="2020-10" db="EMBL/GenBank/DDBJ databases">
        <authorList>
            <person name="Gilroy R."/>
        </authorList>
    </citation>
    <scope>NUCLEOTIDE SEQUENCE</scope>
    <source>
        <strain evidence="5">CHK152-2871</strain>
    </source>
</reference>
<accession>A0A9D1JYP9</accession>
<dbReference type="SUPFAM" id="SSF53850">
    <property type="entry name" value="Periplasmic binding protein-like II"/>
    <property type="match status" value="1"/>
</dbReference>
<dbReference type="GO" id="GO:0015833">
    <property type="term" value="P:peptide transport"/>
    <property type="evidence" value="ECO:0007669"/>
    <property type="project" value="TreeGrafter"/>
</dbReference>
<dbReference type="InterPro" id="IPR030678">
    <property type="entry name" value="Peptide/Ni-bd"/>
</dbReference>
<name>A0A9D1JYP9_9BACT</name>
<dbReference type="GO" id="GO:0042597">
    <property type="term" value="C:periplasmic space"/>
    <property type="evidence" value="ECO:0007669"/>
    <property type="project" value="UniProtKB-ARBA"/>
</dbReference>
<evidence type="ECO:0000259" key="4">
    <source>
        <dbReference type="Pfam" id="PF00496"/>
    </source>
</evidence>
<dbReference type="Gene3D" id="3.90.76.10">
    <property type="entry name" value="Dipeptide-binding Protein, Domain 1"/>
    <property type="match status" value="1"/>
</dbReference>
<dbReference type="EMBL" id="DVJQ01000068">
    <property type="protein sequence ID" value="HIS74932.1"/>
    <property type="molecule type" value="Genomic_DNA"/>
</dbReference>
<keyword evidence="2" id="KW-0813">Transport</keyword>
<reference evidence="5" key="2">
    <citation type="journal article" date="2021" name="PeerJ">
        <title>Extensive microbial diversity within the chicken gut microbiome revealed by metagenomics and culture.</title>
        <authorList>
            <person name="Gilroy R."/>
            <person name="Ravi A."/>
            <person name="Getino M."/>
            <person name="Pursley I."/>
            <person name="Horton D.L."/>
            <person name="Alikhan N.F."/>
            <person name="Baker D."/>
            <person name="Gharbi K."/>
            <person name="Hall N."/>
            <person name="Watson M."/>
            <person name="Adriaenssens E.M."/>
            <person name="Foster-Nyarko E."/>
            <person name="Jarju S."/>
            <person name="Secka A."/>
            <person name="Antonio M."/>
            <person name="Oren A."/>
            <person name="Chaudhuri R.R."/>
            <person name="La Ragione R."/>
            <person name="Hildebrand F."/>
            <person name="Pallen M.J."/>
        </authorList>
    </citation>
    <scope>NUCLEOTIDE SEQUENCE</scope>
    <source>
        <strain evidence="5">CHK152-2871</strain>
    </source>
</reference>
<evidence type="ECO:0000256" key="1">
    <source>
        <dbReference type="ARBA" id="ARBA00005695"/>
    </source>
</evidence>
<dbReference type="PROSITE" id="PS01040">
    <property type="entry name" value="SBP_BACTERIAL_5"/>
    <property type="match status" value="1"/>
</dbReference>
<dbReference type="Proteomes" id="UP000886865">
    <property type="component" value="Unassembled WGS sequence"/>
</dbReference>
<proteinExistence type="inferred from homology"/>
<keyword evidence="3" id="KW-0732">Signal</keyword>
<evidence type="ECO:0000313" key="5">
    <source>
        <dbReference type="EMBL" id="HIS74932.1"/>
    </source>
</evidence>
<evidence type="ECO:0000256" key="2">
    <source>
        <dbReference type="ARBA" id="ARBA00022448"/>
    </source>
</evidence>
<dbReference type="InterPro" id="IPR000914">
    <property type="entry name" value="SBP_5_dom"/>
</dbReference>
<dbReference type="AlphaFoldDB" id="A0A9D1JYP9"/>
<organism evidence="5 6">
    <name type="scientific">Candidatus Galligastranaerophilus intestinavium</name>
    <dbReference type="NCBI Taxonomy" id="2840836"/>
    <lineage>
        <taxon>Bacteria</taxon>
        <taxon>Candidatus Galligastranaerophilus</taxon>
    </lineage>
</organism>
<dbReference type="InterPro" id="IPR023765">
    <property type="entry name" value="SBP_5_CS"/>
</dbReference>
<dbReference type="PIRSF" id="PIRSF002741">
    <property type="entry name" value="MppA"/>
    <property type="match status" value="1"/>
</dbReference>
<dbReference type="Gene3D" id="3.10.105.10">
    <property type="entry name" value="Dipeptide-binding Protein, Domain 3"/>
    <property type="match status" value="1"/>
</dbReference>
<sequence length="615" mass="70005">MKRIVYIILISALIVFTLKGCLKKDLGYDSDVYLGDVRPLEVIKYDFEKPKNITINNVDYLQARGEVGKFGGEIITSTIGEGPKTFNPFNANDNTSAQLAGIMYDGLFTTDPYDGSIIPKLAKSIEILPNKKTYIVHLRHGIKWSDNKEITADDVVFTYKTIIFGGFGDTATRDSLYIEGKLPSVEKIDKYTVKFTTPKPFAPFLRMLTTPIAPKHVFKIATDKGKSYFRSYLSTNAKPEDFVTSGAFKISEYVPAQRVIYKRNPNYYMVDKKGQKLPYLDKYIILIVGDLNNDTLKFEGLETDVVNLQGSMVARYRELEKHSDFTLYNLGPTTNTTFIVFNMNTRKNKEGKYYVSPVKQRWFGDVNFRSAVDWAIDRENLVLNVLSGVGEPLYSAESISSIFLNEEIAKGHGQDITYAKELLKKSGFYLKDGKLYDKFGNRVEFELLTNAGNTQREATGVSIKEDLQQLGMKVNFKPVEFNSLVAKLSNTYDWDAILIALTGNPLEPHSGHNVWTSDGALHLFNQRSDEDLKSSDKILPFEKELDRIFKQAALELDYKKRKELYDRYQQIVAEQNPVIYLYSPANIVAIRKKFKNIYPTELGGILHNIEEVYID</sequence>
<gene>
    <name evidence="5" type="ORF">IAA86_07920</name>
</gene>
<comment type="similarity">
    <text evidence="1">Belongs to the bacterial solute-binding protein 5 family.</text>
</comment>
<dbReference type="PANTHER" id="PTHR30290:SF9">
    <property type="entry name" value="OLIGOPEPTIDE-BINDING PROTEIN APPA"/>
    <property type="match status" value="1"/>
</dbReference>
<dbReference type="PANTHER" id="PTHR30290">
    <property type="entry name" value="PERIPLASMIC BINDING COMPONENT OF ABC TRANSPORTER"/>
    <property type="match status" value="1"/>
</dbReference>
<evidence type="ECO:0000256" key="3">
    <source>
        <dbReference type="ARBA" id="ARBA00022729"/>
    </source>
</evidence>
<dbReference type="GO" id="GO:0043190">
    <property type="term" value="C:ATP-binding cassette (ABC) transporter complex"/>
    <property type="evidence" value="ECO:0007669"/>
    <property type="project" value="InterPro"/>
</dbReference>
<comment type="caution">
    <text evidence="5">The sequence shown here is derived from an EMBL/GenBank/DDBJ whole genome shotgun (WGS) entry which is preliminary data.</text>
</comment>
<feature type="domain" description="Solute-binding protein family 5" evidence="4">
    <location>
        <begin position="117"/>
        <end position="518"/>
    </location>
</feature>
<dbReference type="Pfam" id="PF00496">
    <property type="entry name" value="SBP_bac_5"/>
    <property type="match status" value="1"/>
</dbReference>